<keyword evidence="5 6" id="KW-0472">Membrane</keyword>
<organism evidence="8 9">
    <name type="scientific">Dermatophilus congolensis</name>
    <dbReference type="NCBI Taxonomy" id="1863"/>
    <lineage>
        <taxon>Bacteria</taxon>
        <taxon>Bacillati</taxon>
        <taxon>Actinomycetota</taxon>
        <taxon>Actinomycetes</taxon>
        <taxon>Micrococcales</taxon>
        <taxon>Dermatophilaceae</taxon>
        <taxon>Dermatophilus</taxon>
    </lineage>
</organism>
<gene>
    <name evidence="8" type="primary">yehW</name>
    <name evidence="8" type="ORF">NCTC7915_02173</name>
</gene>
<dbReference type="PROSITE" id="PS50928">
    <property type="entry name" value="ABC_TM1"/>
    <property type="match status" value="2"/>
</dbReference>
<comment type="similarity">
    <text evidence="6">Belongs to the binding-protein-dependent transport system permease family.</text>
</comment>
<dbReference type="PANTHER" id="PTHR30177">
    <property type="entry name" value="GLYCINE BETAINE/L-PROLINE TRANSPORT SYSTEM PERMEASE PROTEIN PROW"/>
    <property type="match status" value="1"/>
</dbReference>
<name>A0AA46H1E0_9MICO</name>
<dbReference type="Gene3D" id="1.10.3720.10">
    <property type="entry name" value="MetI-like"/>
    <property type="match status" value="2"/>
</dbReference>
<protein>
    <submittedName>
        <fullName evidence="8">Osmoprotectant uptake system permease protein yehW</fullName>
    </submittedName>
</protein>
<evidence type="ECO:0000256" key="6">
    <source>
        <dbReference type="RuleBase" id="RU363032"/>
    </source>
</evidence>
<feature type="transmembrane region" description="Helical" evidence="6">
    <location>
        <begin position="77"/>
        <end position="96"/>
    </location>
</feature>
<evidence type="ECO:0000313" key="9">
    <source>
        <dbReference type="Proteomes" id="UP000254118"/>
    </source>
</evidence>
<dbReference type="InterPro" id="IPR000515">
    <property type="entry name" value="MetI-like"/>
</dbReference>
<dbReference type="AlphaFoldDB" id="A0AA46H1E0"/>
<feature type="transmembrane region" description="Helical" evidence="6">
    <location>
        <begin position="371"/>
        <end position="391"/>
    </location>
</feature>
<feature type="transmembrane region" description="Helical" evidence="6">
    <location>
        <begin position="175"/>
        <end position="193"/>
    </location>
</feature>
<dbReference type="CDD" id="cd06261">
    <property type="entry name" value="TM_PBP2"/>
    <property type="match status" value="2"/>
</dbReference>
<evidence type="ECO:0000256" key="2">
    <source>
        <dbReference type="ARBA" id="ARBA00022448"/>
    </source>
</evidence>
<dbReference type="Proteomes" id="UP000254118">
    <property type="component" value="Unassembled WGS sequence"/>
</dbReference>
<feature type="transmembrane region" description="Helical" evidence="6">
    <location>
        <begin position="304"/>
        <end position="323"/>
    </location>
</feature>
<evidence type="ECO:0000256" key="4">
    <source>
        <dbReference type="ARBA" id="ARBA00022989"/>
    </source>
</evidence>
<dbReference type="GO" id="GO:0055085">
    <property type="term" value="P:transmembrane transport"/>
    <property type="evidence" value="ECO:0007669"/>
    <property type="project" value="InterPro"/>
</dbReference>
<feature type="transmembrane region" description="Helical" evidence="6">
    <location>
        <begin position="276"/>
        <end position="297"/>
    </location>
</feature>
<keyword evidence="2 6" id="KW-0813">Transport</keyword>
<dbReference type="PANTHER" id="PTHR30177:SF33">
    <property type="entry name" value="POSSIBLE OSMOPROTECTANT (GLYCINE BETAINE_CARNITINE_CHOLINE_L-PROLINE) TRANSPORT INTEGRAL MEMBRANE PROTEIN ABC TRANSPORTER PROZ"/>
    <property type="match status" value="1"/>
</dbReference>
<dbReference type="SUPFAM" id="SSF161098">
    <property type="entry name" value="MetI-like"/>
    <property type="match status" value="2"/>
</dbReference>
<proteinExistence type="inferred from homology"/>
<dbReference type="Pfam" id="PF00528">
    <property type="entry name" value="BPD_transp_1"/>
    <property type="match status" value="2"/>
</dbReference>
<comment type="caution">
    <text evidence="8">The sequence shown here is derived from an EMBL/GenBank/DDBJ whole genome shotgun (WGS) entry which is preliminary data.</text>
</comment>
<keyword evidence="4 6" id="KW-1133">Transmembrane helix</keyword>
<feature type="transmembrane region" description="Helical" evidence="6">
    <location>
        <begin position="403"/>
        <end position="427"/>
    </location>
</feature>
<sequence>MNWLYDNWTHVLNLTTHHAFLAAAPLLIGLLLAIPLGRIAHQYRHAYQPIILTSSLLYTIPSLAMFILMPLILGTKILDPINVIVAMTLYTLALLVRTIADALNAIDDTITQAATAMGIGPLRRFFTIELPLATPIISAGLRVAAVSNVSIVSVAAIIGVNQLGTLFTDGFARTYPAPIIAGTIACILLALFVRPDHRYPQLPGHPLDQKRPNMITKIWTWLTDPMNWTGTTGIPNRLIEHLQYCAISLLIASLIAIPFGLYIGHTGKGRIWGVQLANGMRSVPTLGLLFVTVLLISPHLNSNLAFLGPSIAVLVLLAIPPILTGTYTGISSLDPATRDAARGMGMTPMHILWRVELPNALPLLFSGLRSAALQVIATATIAATVSVGGLGRFLIDGQAFRDFAMMSSGAILVAGLALAIDLSLIAVERLVVSPGIRTQNRQKT</sequence>
<accession>A0AA46H1E0</accession>
<feature type="transmembrane region" description="Helical" evidence="6">
    <location>
        <begin position="49"/>
        <end position="71"/>
    </location>
</feature>
<evidence type="ECO:0000256" key="5">
    <source>
        <dbReference type="ARBA" id="ARBA00023136"/>
    </source>
</evidence>
<feature type="transmembrane region" description="Helical" evidence="6">
    <location>
        <begin position="20"/>
        <end position="37"/>
    </location>
</feature>
<evidence type="ECO:0000256" key="1">
    <source>
        <dbReference type="ARBA" id="ARBA00004141"/>
    </source>
</evidence>
<evidence type="ECO:0000313" key="8">
    <source>
        <dbReference type="EMBL" id="STD14846.1"/>
    </source>
</evidence>
<feature type="domain" description="ABC transmembrane type-1" evidence="7">
    <location>
        <begin position="238"/>
        <end position="424"/>
    </location>
</feature>
<dbReference type="InterPro" id="IPR051204">
    <property type="entry name" value="ABC_transp_perm/SBD"/>
</dbReference>
<dbReference type="EMBL" id="UFYA01000001">
    <property type="protein sequence ID" value="STD14846.1"/>
    <property type="molecule type" value="Genomic_DNA"/>
</dbReference>
<evidence type="ECO:0000256" key="3">
    <source>
        <dbReference type="ARBA" id="ARBA00022692"/>
    </source>
</evidence>
<dbReference type="GO" id="GO:0005886">
    <property type="term" value="C:plasma membrane"/>
    <property type="evidence" value="ECO:0007669"/>
    <property type="project" value="UniProtKB-SubCell"/>
</dbReference>
<dbReference type="GO" id="GO:0031460">
    <property type="term" value="P:glycine betaine transport"/>
    <property type="evidence" value="ECO:0007669"/>
    <property type="project" value="TreeGrafter"/>
</dbReference>
<reference evidence="8 9" key="1">
    <citation type="submission" date="2018-06" db="EMBL/GenBank/DDBJ databases">
        <authorList>
            <consortium name="Pathogen Informatics"/>
            <person name="Doyle S."/>
        </authorList>
    </citation>
    <scope>NUCLEOTIDE SEQUENCE [LARGE SCALE GENOMIC DNA]</scope>
    <source>
        <strain evidence="8 9">NCTC7915</strain>
    </source>
</reference>
<keyword evidence="3 6" id="KW-0812">Transmembrane</keyword>
<dbReference type="InterPro" id="IPR035906">
    <property type="entry name" value="MetI-like_sf"/>
</dbReference>
<feature type="transmembrane region" description="Helical" evidence="6">
    <location>
        <begin position="244"/>
        <end position="264"/>
    </location>
</feature>
<feature type="domain" description="ABC transmembrane type-1" evidence="7">
    <location>
        <begin position="15"/>
        <end position="197"/>
    </location>
</feature>
<evidence type="ECO:0000259" key="7">
    <source>
        <dbReference type="PROSITE" id="PS50928"/>
    </source>
</evidence>
<comment type="subcellular location">
    <subcellularLocation>
        <location evidence="6">Cell membrane</location>
        <topology evidence="6">Multi-pass membrane protein</topology>
    </subcellularLocation>
    <subcellularLocation>
        <location evidence="1">Membrane</location>
        <topology evidence="1">Multi-pass membrane protein</topology>
    </subcellularLocation>
</comment>
<dbReference type="RefSeq" id="WP_306747158.1">
    <property type="nucleotide sequence ID" value="NZ_UFYA01000001.1"/>
</dbReference>